<dbReference type="PANTHER" id="PTHR43476">
    <property type="entry name" value="3-(3-HYDROXY-PHENYL)PROPIONATE/3-HYDROXYCINNAMIC ACID HYDROXYLASE"/>
    <property type="match status" value="1"/>
</dbReference>
<dbReference type="PANTHER" id="PTHR43476:SF5">
    <property type="entry name" value="FAD-DEPENDENT MONOOXYGENASE"/>
    <property type="match status" value="1"/>
</dbReference>
<comment type="caution">
    <text evidence="3">The sequence shown here is derived from an EMBL/GenBank/DDBJ whole genome shotgun (WGS) entry which is preliminary data.</text>
</comment>
<evidence type="ECO:0000313" key="3">
    <source>
        <dbReference type="EMBL" id="MBE1559987.1"/>
    </source>
</evidence>
<reference evidence="3 4" key="1">
    <citation type="submission" date="2020-10" db="EMBL/GenBank/DDBJ databases">
        <title>Sequencing the genomes of 1000 actinobacteria strains.</title>
        <authorList>
            <person name="Klenk H.-P."/>
        </authorList>
    </citation>
    <scope>NUCLEOTIDE SEQUENCE [LARGE SCALE GENOMIC DNA]</scope>
    <source>
        <strain evidence="3 4">DSM 43748</strain>
    </source>
</reference>
<dbReference type="RefSeq" id="WP_192775149.1">
    <property type="nucleotide sequence ID" value="NZ_BAAASY010000043.1"/>
</dbReference>
<dbReference type="InterPro" id="IPR036188">
    <property type="entry name" value="FAD/NAD-bd_sf"/>
</dbReference>
<evidence type="ECO:0000256" key="1">
    <source>
        <dbReference type="ARBA" id="ARBA00023002"/>
    </source>
</evidence>
<keyword evidence="1" id="KW-0560">Oxidoreductase</keyword>
<evidence type="ECO:0000259" key="2">
    <source>
        <dbReference type="Pfam" id="PF01494"/>
    </source>
</evidence>
<sequence length="401" mass="43798">MRTETTRCCVVGGGPAGMMAGLLLARQGVEVIVLEKHADFLRDFRGDTVHPSTLELIAELGWIEEFLRLPHTRMTDVTVNLGGQAVTFADFSRLKVRCPYIAFMPQWDVLDFLAGKAMAYPTFRLLRSTEATELVLDDGRVVGVLATTADGPVEVRADLVIAADGRHSTVRARAGLEPTAGAPPMDVLWFHLPRREGDQVPFFQGGKGALISIDRGAFWQLAYAIPAAAFTELRAAGLPAFRERIAALAPALRDRVELIDDWDQVHQLTVRVDRLKRWHRPGLLCIGDAAHAMSPAGGVGINLAVQDAVATANLLGPVLLRPGVPAEADLASVQSRRERAAKVTQAFQLGILRDLYPKDLADDTTEHVPLIFTAFRTLPPLRHVMGRFIGLGVRPEHLAGW</sequence>
<name>A0ABR9KDB9_9ACTN</name>
<gene>
    <name evidence="3" type="ORF">H4W81_002766</name>
</gene>
<dbReference type="InterPro" id="IPR002938">
    <property type="entry name" value="FAD-bd"/>
</dbReference>
<organism evidence="3 4">
    <name type="scientific">Nonomuraea africana</name>
    <dbReference type="NCBI Taxonomy" id="46171"/>
    <lineage>
        <taxon>Bacteria</taxon>
        <taxon>Bacillati</taxon>
        <taxon>Actinomycetota</taxon>
        <taxon>Actinomycetes</taxon>
        <taxon>Streptosporangiales</taxon>
        <taxon>Streptosporangiaceae</taxon>
        <taxon>Nonomuraea</taxon>
    </lineage>
</organism>
<dbReference type="SUPFAM" id="SSF51905">
    <property type="entry name" value="FAD/NAD(P)-binding domain"/>
    <property type="match status" value="1"/>
</dbReference>
<dbReference type="Proteomes" id="UP000661607">
    <property type="component" value="Unassembled WGS sequence"/>
</dbReference>
<dbReference type="Gene3D" id="3.50.50.60">
    <property type="entry name" value="FAD/NAD(P)-binding domain"/>
    <property type="match status" value="2"/>
</dbReference>
<keyword evidence="4" id="KW-1185">Reference proteome</keyword>
<dbReference type="Pfam" id="PF01494">
    <property type="entry name" value="FAD_binding_3"/>
    <property type="match status" value="1"/>
</dbReference>
<evidence type="ECO:0000313" key="4">
    <source>
        <dbReference type="Proteomes" id="UP000661607"/>
    </source>
</evidence>
<dbReference type="EMBL" id="JADBEF010000001">
    <property type="protein sequence ID" value="MBE1559987.1"/>
    <property type="molecule type" value="Genomic_DNA"/>
</dbReference>
<dbReference type="PRINTS" id="PR00420">
    <property type="entry name" value="RNGMNOXGNASE"/>
</dbReference>
<proteinExistence type="predicted"/>
<protein>
    <submittedName>
        <fullName evidence="3">2-polyprenyl-6-methoxyphenol hydroxylase-like FAD-dependent oxidoreductase</fullName>
    </submittedName>
</protein>
<accession>A0ABR9KDB9</accession>
<dbReference type="InterPro" id="IPR050631">
    <property type="entry name" value="PheA/TfdB_FAD_monoxygenase"/>
</dbReference>
<dbReference type="NCBIfam" id="NF004834">
    <property type="entry name" value="PRK06185.1-3"/>
    <property type="match status" value="1"/>
</dbReference>
<feature type="domain" description="FAD-binding" evidence="2">
    <location>
        <begin position="6"/>
        <end position="344"/>
    </location>
</feature>